<dbReference type="PANTHER" id="PTHR13132">
    <property type="entry name" value="ALPHA- 1,6 -FUCOSYLTRANSFERASE"/>
    <property type="match status" value="1"/>
</dbReference>
<dbReference type="InterPro" id="IPR045573">
    <property type="entry name" value="Fut8_N_cat"/>
</dbReference>
<dbReference type="Gene3D" id="3.40.50.11350">
    <property type="match status" value="1"/>
</dbReference>
<dbReference type="EMBL" id="HBHP01006281">
    <property type="protein sequence ID" value="CAD9751817.1"/>
    <property type="molecule type" value="Transcribed_RNA"/>
</dbReference>
<feature type="domain" description="Alpha-(1,6)-fucosyltransferase N- and catalytic" evidence="1">
    <location>
        <begin position="79"/>
        <end position="262"/>
    </location>
</feature>
<dbReference type="Pfam" id="PF19745">
    <property type="entry name" value="FUT8_N_cat"/>
    <property type="match status" value="1"/>
</dbReference>
<gene>
    <name evidence="2" type="ORF">LSP00402_LOCUS3884</name>
</gene>
<sequence length="283" mass="32153">MTRAKFLEAKKDAKSAHQVAATSFLSERVDDKEECIAWWEVQYDTDDDKNAPLQENCAVQFSHALLGEAVLPPAFQNKGLFFTVAQITKGLYELAPKVQARIEAKKRRIGWPENSPIIGLHVRLGDACIKSEHSVGEHGRHCNNLKDFMPHVRKMSKLYAIKNIYLATDSNDAVRATAKYPNYTWIIDHQQKRHDLQVLIEKALHTNVINGTEEFMGVLKDVELLSDCQALVGKFTSNVDRLVYMRMFMKSGRCYKPFASLDSGWCFDHSVPSGRSDLGHFYC</sequence>
<name>A0A7S2TIQ6_9EUKA</name>
<protein>
    <recommendedName>
        <fullName evidence="1">Alpha-(1,6)-fucosyltransferase N- and catalytic domain-containing protein</fullName>
    </recommendedName>
</protein>
<accession>A0A7S2TIQ6</accession>
<dbReference type="PANTHER" id="PTHR13132:SF29">
    <property type="entry name" value="ALPHA-(1,6)-FUCOSYLTRANSFERASE"/>
    <property type="match status" value="1"/>
</dbReference>
<dbReference type="GO" id="GO:0046921">
    <property type="term" value="F:alpha-(1-&gt;6)-fucosyltransferase activity"/>
    <property type="evidence" value="ECO:0007669"/>
    <property type="project" value="TreeGrafter"/>
</dbReference>
<organism evidence="2">
    <name type="scientific">Lotharella oceanica</name>
    <dbReference type="NCBI Taxonomy" id="641309"/>
    <lineage>
        <taxon>Eukaryota</taxon>
        <taxon>Sar</taxon>
        <taxon>Rhizaria</taxon>
        <taxon>Cercozoa</taxon>
        <taxon>Chlorarachniophyceae</taxon>
        <taxon>Lotharella</taxon>
    </lineage>
</organism>
<evidence type="ECO:0000313" key="2">
    <source>
        <dbReference type="EMBL" id="CAD9751817.1"/>
    </source>
</evidence>
<dbReference type="GO" id="GO:0006487">
    <property type="term" value="P:protein N-linked glycosylation"/>
    <property type="evidence" value="ECO:0007669"/>
    <property type="project" value="TreeGrafter"/>
</dbReference>
<evidence type="ECO:0000259" key="1">
    <source>
        <dbReference type="Pfam" id="PF19745"/>
    </source>
</evidence>
<reference evidence="2" key="1">
    <citation type="submission" date="2021-01" db="EMBL/GenBank/DDBJ databases">
        <authorList>
            <person name="Corre E."/>
            <person name="Pelletier E."/>
            <person name="Niang G."/>
            <person name="Scheremetjew M."/>
            <person name="Finn R."/>
            <person name="Kale V."/>
            <person name="Holt S."/>
            <person name="Cochrane G."/>
            <person name="Meng A."/>
            <person name="Brown T."/>
            <person name="Cohen L."/>
        </authorList>
    </citation>
    <scope>NUCLEOTIDE SEQUENCE</scope>
    <source>
        <strain evidence="2">CCMP622</strain>
    </source>
</reference>
<dbReference type="AlphaFoldDB" id="A0A7S2TIQ6"/>
<proteinExistence type="predicted"/>